<dbReference type="GeneID" id="106491742"/>
<evidence type="ECO:0000313" key="3">
    <source>
        <dbReference type="RefSeq" id="XP_067163719.1"/>
    </source>
</evidence>
<organism evidence="2 3">
    <name type="scientific">Apteryx mantelli</name>
    <name type="common">North Island brown kiwi</name>
    <dbReference type="NCBI Taxonomy" id="2696672"/>
    <lineage>
        <taxon>Eukaryota</taxon>
        <taxon>Metazoa</taxon>
        <taxon>Chordata</taxon>
        <taxon>Craniata</taxon>
        <taxon>Vertebrata</taxon>
        <taxon>Euteleostomi</taxon>
        <taxon>Archelosauria</taxon>
        <taxon>Archosauria</taxon>
        <taxon>Dinosauria</taxon>
        <taxon>Saurischia</taxon>
        <taxon>Theropoda</taxon>
        <taxon>Coelurosauria</taxon>
        <taxon>Aves</taxon>
        <taxon>Palaeognathae</taxon>
        <taxon>Apterygiformes</taxon>
        <taxon>Apterygidae</taxon>
        <taxon>Apteryx</taxon>
    </lineage>
</organism>
<evidence type="ECO:0000313" key="2">
    <source>
        <dbReference type="Proteomes" id="UP001652627"/>
    </source>
</evidence>
<name>A0ABM4FFK8_9AVES</name>
<dbReference type="Proteomes" id="UP001652627">
    <property type="component" value="Chromosome 18"/>
</dbReference>
<protein>
    <submittedName>
        <fullName evidence="3">Breast carcinoma-amplified sequence 1</fullName>
    </submittedName>
</protein>
<feature type="compositionally biased region" description="Polar residues" evidence="1">
    <location>
        <begin position="469"/>
        <end position="480"/>
    </location>
</feature>
<keyword evidence="2" id="KW-1185">Reference proteome</keyword>
<accession>A0ABM4FFK8</accession>
<feature type="compositionally biased region" description="Basic and acidic residues" evidence="1">
    <location>
        <begin position="514"/>
        <end position="523"/>
    </location>
</feature>
<feature type="compositionally biased region" description="Basic and acidic residues" evidence="1">
    <location>
        <begin position="373"/>
        <end position="382"/>
    </location>
</feature>
<feature type="compositionally biased region" description="Low complexity" evidence="1">
    <location>
        <begin position="357"/>
        <end position="372"/>
    </location>
</feature>
<feature type="compositionally biased region" description="Basic and acidic residues" evidence="1">
    <location>
        <begin position="494"/>
        <end position="505"/>
    </location>
</feature>
<feature type="region of interest" description="Disordered" evidence="1">
    <location>
        <begin position="66"/>
        <end position="94"/>
    </location>
</feature>
<dbReference type="PANTHER" id="PTHR15016:SF6">
    <property type="entry name" value="BREAST CARCINOMA-AMPLIFIED SEQUENCE 1"/>
    <property type="match status" value="1"/>
</dbReference>
<sequence length="587" mass="62451">MGNTLSVPEEAEEDNTCTIKSYQAISESPANIKNGSVPVVQATSPTMNGEVDAKASVAQDNVAVSSPKTMEISSVSDAGGKNLGNNAKKPMPSAKSRSVFAFSWPVPGRTEDQATDSSAGSAKLDVSSETPEVNKALSQSVEFPTAAALEQCSHKNLTQAPPAASLSEVELAAPGTPDGEDAAVSEPKQVTFFDRIFKLEKKKERSKTQIDTREEEQASDTADGSIPAKEAVGLQSTSSSVPQGKEIDDCNQKDIRQDAAGVNCATTEQPEKAEVKQENPQAAAAADNDNSVMSFLKMLVSPSKADAKSDSEDKTAKEARQTTNTKSTEQQPVTSVKSEKNAPSSQEAQTTKHSTKAPEPAAQQQAAAAATEAPKEQTKEKVSSAPMPLSKLFRKKNPSDEAEIVSNEKADTSLEAVAPDKDESKSPEASEVKPRREEIKTPKANLRKFFKLSVKGDGGTTKSEEVNGPNPNHQTSNSTERPAAPAESEPVGQKSKESSKDKKSTVELSKQKGNKQETREQPDSRQQQTTETDSVQNGGDTSKEPSFKKAEKRQSFGGFLKGLGPKRMSDAEVQTDPVSILPAGKSK</sequence>
<dbReference type="RefSeq" id="XP_067163719.1">
    <property type="nucleotide sequence ID" value="XM_067307618.1"/>
</dbReference>
<dbReference type="PANTHER" id="PTHR15016">
    <property type="entry name" value="BREAST CARCINOMA-AMPLIFIED SEQUENCE 1"/>
    <property type="match status" value="1"/>
</dbReference>
<proteinExistence type="predicted"/>
<feature type="region of interest" description="Disordered" evidence="1">
    <location>
        <begin position="202"/>
        <end position="587"/>
    </location>
</feature>
<reference evidence="3" key="1">
    <citation type="submission" date="2025-08" db="UniProtKB">
        <authorList>
            <consortium name="RefSeq"/>
        </authorList>
    </citation>
    <scope>IDENTIFICATION</scope>
    <source>
        <tissue evidence="3">Blood</tissue>
    </source>
</reference>
<feature type="compositionally biased region" description="Basic and acidic residues" evidence="1">
    <location>
        <begin position="305"/>
        <end position="320"/>
    </location>
</feature>
<feature type="compositionally biased region" description="Basic and acidic residues" evidence="1">
    <location>
        <begin position="245"/>
        <end position="257"/>
    </location>
</feature>
<feature type="compositionally biased region" description="Polar residues" evidence="1">
    <location>
        <begin position="66"/>
        <end position="76"/>
    </location>
</feature>
<evidence type="ECO:0000256" key="1">
    <source>
        <dbReference type="SAM" id="MobiDB-lite"/>
    </source>
</evidence>
<feature type="compositionally biased region" description="Basic and acidic residues" evidence="1">
    <location>
        <begin position="202"/>
        <end position="216"/>
    </location>
</feature>
<feature type="compositionally biased region" description="Polar residues" evidence="1">
    <location>
        <begin position="321"/>
        <end position="352"/>
    </location>
</feature>
<feature type="compositionally biased region" description="Polar residues" evidence="1">
    <location>
        <begin position="524"/>
        <end position="540"/>
    </location>
</feature>
<feature type="region of interest" description="Disordered" evidence="1">
    <location>
        <begin position="159"/>
        <end position="187"/>
    </location>
</feature>
<feature type="region of interest" description="Disordered" evidence="1">
    <location>
        <begin position="106"/>
        <end position="138"/>
    </location>
</feature>
<dbReference type="InterPro" id="IPR026115">
    <property type="entry name" value="NABC1"/>
</dbReference>
<feature type="compositionally biased region" description="Basic and acidic residues" evidence="1">
    <location>
        <begin position="406"/>
        <end position="441"/>
    </location>
</feature>
<gene>
    <name evidence="3" type="primary">BCAS1</name>
</gene>
<feature type="compositionally biased region" description="Basic and acidic residues" evidence="1">
    <location>
        <begin position="541"/>
        <end position="554"/>
    </location>
</feature>
<feature type="compositionally biased region" description="Polar residues" evidence="1">
    <location>
        <begin position="127"/>
        <end position="138"/>
    </location>
</feature>